<accession>A0A0M3JI44</accession>
<reference evidence="3" key="1">
    <citation type="submission" date="2017-02" db="UniProtKB">
        <authorList>
            <consortium name="WormBaseParasite"/>
        </authorList>
    </citation>
    <scope>IDENTIFICATION</scope>
</reference>
<sequence>MISFHLSSLNQVQGVNATQKRLSYTQNEKDGTKSTKEIDYDVLINSTPIDLLVKNVNLCPELNLLHSKIRDSVKCLDTSPTDYTRKQDSDNHPPSDTQLFTFSAIGSLKFHDFKFPLIVSI</sequence>
<dbReference type="EMBL" id="UYRR01016483">
    <property type="protein sequence ID" value="VDK28474.1"/>
    <property type="molecule type" value="Genomic_DNA"/>
</dbReference>
<dbReference type="AlphaFoldDB" id="A0A0M3JI44"/>
<evidence type="ECO:0000313" key="1">
    <source>
        <dbReference type="EMBL" id="VDK28474.1"/>
    </source>
</evidence>
<dbReference type="WBParaSite" id="ASIM_0000730901-mRNA-1">
    <property type="protein sequence ID" value="ASIM_0000730901-mRNA-1"/>
    <property type="gene ID" value="ASIM_0000730901"/>
</dbReference>
<protein>
    <submittedName>
        <fullName evidence="3">Amino_oxidase domain-containing protein</fullName>
    </submittedName>
</protein>
<dbReference type="Proteomes" id="UP000267096">
    <property type="component" value="Unassembled WGS sequence"/>
</dbReference>
<name>A0A0M3JI44_ANISI</name>
<evidence type="ECO:0000313" key="2">
    <source>
        <dbReference type="Proteomes" id="UP000267096"/>
    </source>
</evidence>
<evidence type="ECO:0000313" key="3">
    <source>
        <dbReference type="WBParaSite" id="ASIM_0000730901-mRNA-1"/>
    </source>
</evidence>
<organism evidence="3">
    <name type="scientific">Anisakis simplex</name>
    <name type="common">Herring worm</name>
    <dbReference type="NCBI Taxonomy" id="6269"/>
    <lineage>
        <taxon>Eukaryota</taxon>
        <taxon>Metazoa</taxon>
        <taxon>Ecdysozoa</taxon>
        <taxon>Nematoda</taxon>
        <taxon>Chromadorea</taxon>
        <taxon>Rhabditida</taxon>
        <taxon>Spirurina</taxon>
        <taxon>Ascaridomorpha</taxon>
        <taxon>Ascaridoidea</taxon>
        <taxon>Anisakidae</taxon>
        <taxon>Anisakis</taxon>
        <taxon>Anisakis simplex complex</taxon>
    </lineage>
</organism>
<gene>
    <name evidence="1" type="ORF">ASIM_LOCUS7076</name>
</gene>
<keyword evidence="2" id="KW-1185">Reference proteome</keyword>
<proteinExistence type="predicted"/>
<reference evidence="1 2" key="2">
    <citation type="submission" date="2018-11" db="EMBL/GenBank/DDBJ databases">
        <authorList>
            <consortium name="Pathogen Informatics"/>
        </authorList>
    </citation>
    <scope>NUCLEOTIDE SEQUENCE [LARGE SCALE GENOMIC DNA]</scope>
</reference>